<gene>
    <name evidence="4" type="ORF">C1J00_13465</name>
</gene>
<keyword evidence="1" id="KW-0808">Transferase</keyword>
<keyword evidence="1" id="KW-0723">Serine/threonine-protein kinase</keyword>
<evidence type="ECO:0000313" key="4">
    <source>
        <dbReference type="EMBL" id="PNG21695.1"/>
    </source>
</evidence>
<reference evidence="4 5" key="1">
    <citation type="submission" date="2018-01" db="EMBL/GenBank/DDBJ databases">
        <title>Draft genome sequence of Streptomyces sp. 13K301.</title>
        <authorList>
            <person name="Sahin N."/>
            <person name="Saygin H."/>
            <person name="Ay H."/>
        </authorList>
    </citation>
    <scope>NUCLEOTIDE SEQUENCE [LARGE SCALE GENOMIC DNA]</scope>
    <source>
        <strain evidence="4 5">13K301</strain>
    </source>
</reference>
<evidence type="ECO:0000256" key="1">
    <source>
        <dbReference type="ARBA" id="ARBA00022527"/>
    </source>
</evidence>
<name>A0A2N8TRR9_9ACTN</name>
<comment type="caution">
    <text evidence="4">The sequence shown here is derived from an EMBL/GenBank/DDBJ whole genome shotgun (WGS) entry which is preliminary data.</text>
</comment>
<dbReference type="Gene3D" id="3.30.565.10">
    <property type="entry name" value="Histidine kinase-like ATPase, C-terminal domain"/>
    <property type="match status" value="1"/>
</dbReference>
<dbReference type="OrthoDB" id="4249056at2"/>
<dbReference type="Pfam" id="PF13581">
    <property type="entry name" value="HATPase_c_2"/>
    <property type="match status" value="1"/>
</dbReference>
<keyword evidence="5" id="KW-1185">Reference proteome</keyword>
<dbReference type="GO" id="GO:0004674">
    <property type="term" value="F:protein serine/threonine kinase activity"/>
    <property type="evidence" value="ECO:0007669"/>
    <property type="project" value="UniProtKB-KW"/>
</dbReference>
<dbReference type="EMBL" id="POUC01000077">
    <property type="protein sequence ID" value="PNG21695.1"/>
    <property type="molecule type" value="Genomic_DNA"/>
</dbReference>
<accession>A0A2N8TRR9</accession>
<dbReference type="SUPFAM" id="SSF55874">
    <property type="entry name" value="ATPase domain of HSP90 chaperone/DNA topoisomerase II/histidine kinase"/>
    <property type="match status" value="1"/>
</dbReference>
<dbReference type="Proteomes" id="UP000235943">
    <property type="component" value="Unassembled WGS sequence"/>
</dbReference>
<sequence length="260" mass="27209">MSDDVNRVRVLPWTGAHGQPCLLLTDGDGPASRLADRVESTQLGLADRLLGRTRDLLAYGGAPSGELGTLASQLADALSDALLIARSRGARLGADEPDLAVGALTVPAPSGEARDVPTYRSPRFRAHGLLTLPGHDLASAPAARHHMRDTARVWGLPQSAADDLESITGELVANALEHGDGHTVTVAWALAAETITISVTDEGGCRTAPLPTPSRPPSPEQERGRGLLITEVLAARWGTRQSGDGLTVWAEVFFGASSSQ</sequence>
<evidence type="ECO:0000259" key="3">
    <source>
        <dbReference type="Pfam" id="PF13581"/>
    </source>
</evidence>
<evidence type="ECO:0000313" key="5">
    <source>
        <dbReference type="Proteomes" id="UP000235943"/>
    </source>
</evidence>
<dbReference type="PANTHER" id="PTHR35526">
    <property type="entry name" value="ANTI-SIGMA-F FACTOR RSBW-RELATED"/>
    <property type="match status" value="1"/>
</dbReference>
<protein>
    <recommendedName>
        <fullName evidence="3">Histidine kinase/HSP90-like ATPase domain-containing protein</fullName>
    </recommendedName>
</protein>
<dbReference type="InterPro" id="IPR003594">
    <property type="entry name" value="HATPase_dom"/>
</dbReference>
<keyword evidence="1" id="KW-0418">Kinase</keyword>
<proteinExistence type="predicted"/>
<dbReference type="AlphaFoldDB" id="A0A2N8TRR9"/>
<dbReference type="CDD" id="cd16936">
    <property type="entry name" value="HATPase_RsbW-like"/>
    <property type="match status" value="1"/>
</dbReference>
<feature type="domain" description="Histidine kinase/HSP90-like ATPase" evidence="3">
    <location>
        <begin position="136"/>
        <end position="250"/>
    </location>
</feature>
<evidence type="ECO:0000256" key="2">
    <source>
        <dbReference type="SAM" id="MobiDB-lite"/>
    </source>
</evidence>
<feature type="region of interest" description="Disordered" evidence="2">
    <location>
        <begin position="202"/>
        <end position="224"/>
    </location>
</feature>
<dbReference type="RefSeq" id="WP_102909285.1">
    <property type="nucleotide sequence ID" value="NZ_POUC01000077.1"/>
</dbReference>
<dbReference type="InterPro" id="IPR036890">
    <property type="entry name" value="HATPase_C_sf"/>
</dbReference>
<feature type="compositionally biased region" description="Pro residues" evidence="2">
    <location>
        <begin position="210"/>
        <end position="219"/>
    </location>
</feature>
<dbReference type="PANTHER" id="PTHR35526:SF3">
    <property type="entry name" value="ANTI-SIGMA-F FACTOR RSBW"/>
    <property type="match status" value="1"/>
</dbReference>
<organism evidence="4 5">
    <name type="scientific">Streptomyces cahuitamycinicus</name>
    <dbReference type="NCBI Taxonomy" id="2070367"/>
    <lineage>
        <taxon>Bacteria</taxon>
        <taxon>Bacillati</taxon>
        <taxon>Actinomycetota</taxon>
        <taxon>Actinomycetes</taxon>
        <taxon>Kitasatosporales</taxon>
        <taxon>Streptomycetaceae</taxon>
        <taxon>Streptomyces</taxon>
    </lineage>
</organism>
<dbReference type="InterPro" id="IPR050267">
    <property type="entry name" value="Anti-sigma-factor_SerPK"/>
</dbReference>